<evidence type="ECO:0000313" key="3">
    <source>
        <dbReference type="Proteomes" id="UP000823749"/>
    </source>
</evidence>
<gene>
    <name evidence="2" type="ORF">RHGRI_021079</name>
</gene>
<evidence type="ECO:0000313" key="2">
    <source>
        <dbReference type="EMBL" id="KAG5541074.1"/>
    </source>
</evidence>
<sequence length="150" mass="16205">MCREILPSPSPLGYIPVETTDIDSSTDQSTVGFPTVNAATTITVEAPHLEPPTSFPTQPPQSQPIAEQEPDFLSVIVGLLLLVGASVIIYKALGTLTYMMTYGFDPYGPEIHIESASFSVQNFSSYHITTEGEIKFNITKAADCAVSIYD</sequence>
<keyword evidence="1" id="KW-0812">Transmembrane</keyword>
<feature type="transmembrane region" description="Helical" evidence="1">
    <location>
        <begin position="72"/>
        <end position="93"/>
    </location>
</feature>
<keyword evidence="3" id="KW-1185">Reference proteome</keyword>
<keyword evidence="1" id="KW-0472">Membrane</keyword>
<accession>A0AAV6JN75</accession>
<dbReference type="Proteomes" id="UP000823749">
    <property type="component" value="Chromosome 7"/>
</dbReference>
<comment type="caution">
    <text evidence="2">The sequence shown here is derived from an EMBL/GenBank/DDBJ whole genome shotgun (WGS) entry which is preliminary data.</text>
</comment>
<proteinExistence type="predicted"/>
<reference evidence="2" key="1">
    <citation type="submission" date="2020-08" db="EMBL/GenBank/DDBJ databases">
        <title>Plant Genome Project.</title>
        <authorList>
            <person name="Zhang R.-G."/>
        </authorList>
    </citation>
    <scope>NUCLEOTIDE SEQUENCE</scope>
    <source>
        <strain evidence="2">WSP0</strain>
        <tissue evidence="2">Leaf</tissue>
    </source>
</reference>
<evidence type="ECO:0000256" key="1">
    <source>
        <dbReference type="SAM" id="Phobius"/>
    </source>
</evidence>
<keyword evidence="1" id="KW-1133">Transmembrane helix</keyword>
<name>A0AAV6JN75_9ERIC</name>
<dbReference type="AlphaFoldDB" id="A0AAV6JN75"/>
<dbReference type="EMBL" id="JACTNZ010000007">
    <property type="protein sequence ID" value="KAG5541074.1"/>
    <property type="molecule type" value="Genomic_DNA"/>
</dbReference>
<protein>
    <submittedName>
        <fullName evidence="2">Uncharacterized protein</fullName>
    </submittedName>
</protein>
<organism evidence="2 3">
    <name type="scientific">Rhododendron griersonianum</name>
    <dbReference type="NCBI Taxonomy" id="479676"/>
    <lineage>
        <taxon>Eukaryota</taxon>
        <taxon>Viridiplantae</taxon>
        <taxon>Streptophyta</taxon>
        <taxon>Embryophyta</taxon>
        <taxon>Tracheophyta</taxon>
        <taxon>Spermatophyta</taxon>
        <taxon>Magnoliopsida</taxon>
        <taxon>eudicotyledons</taxon>
        <taxon>Gunneridae</taxon>
        <taxon>Pentapetalae</taxon>
        <taxon>asterids</taxon>
        <taxon>Ericales</taxon>
        <taxon>Ericaceae</taxon>
        <taxon>Ericoideae</taxon>
        <taxon>Rhodoreae</taxon>
        <taxon>Rhododendron</taxon>
    </lineage>
</organism>